<evidence type="ECO:0000256" key="1">
    <source>
        <dbReference type="SAM" id="MobiDB-lite"/>
    </source>
</evidence>
<protein>
    <submittedName>
        <fullName evidence="2">Uncharacterized protein</fullName>
    </submittedName>
</protein>
<gene>
    <name evidence="2" type="ORF">HU200_028848</name>
</gene>
<dbReference type="PANTHER" id="PTHR37371:SF1">
    <property type="entry name" value="KINESIN-LIKE PROTEIN"/>
    <property type="match status" value="1"/>
</dbReference>
<proteinExistence type="predicted"/>
<feature type="compositionally biased region" description="Low complexity" evidence="1">
    <location>
        <begin position="31"/>
        <end position="52"/>
    </location>
</feature>
<dbReference type="Proteomes" id="UP000636709">
    <property type="component" value="Unassembled WGS sequence"/>
</dbReference>
<reference evidence="2" key="1">
    <citation type="submission" date="2020-07" db="EMBL/GenBank/DDBJ databases">
        <title>Genome sequence and genetic diversity analysis of an under-domesticated orphan crop, white fonio (Digitaria exilis).</title>
        <authorList>
            <person name="Bennetzen J.L."/>
            <person name="Chen S."/>
            <person name="Ma X."/>
            <person name="Wang X."/>
            <person name="Yssel A.E.J."/>
            <person name="Chaluvadi S.R."/>
            <person name="Johnson M."/>
            <person name="Gangashetty P."/>
            <person name="Hamidou F."/>
            <person name="Sanogo M.D."/>
            <person name="Zwaenepoel A."/>
            <person name="Wallace J."/>
            <person name="Van De Peer Y."/>
            <person name="Van Deynze A."/>
        </authorList>
    </citation>
    <scope>NUCLEOTIDE SEQUENCE</scope>
    <source>
        <tissue evidence="2">Leaves</tissue>
    </source>
</reference>
<name>A0A835ESV6_9POAL</name>
<feature type="compositionally biased region" description="Low complexity" evidence="1">
    <location>
        <begin position="71"/>
        <end position="81"/>
    </location>
</feature>
<comment type="caution">
    <text evidence="2">The sequence shown here is derived from an EMBL/GenBank/DDBJ whole genome shotgun (WGS) entry which is preliminary data.</text>
</comment>
<dbReference type="EMBL" id="JACEFO010001742">
    <property type="protein sequence ID" value="KAF8713053.1"/>
    <property type="molecule type" value="Genomic_DNA"/>
</dbReference>
<dbReference type="AlphaFoldDB" id="A0A835ESV6"/>
<feature type="compositionally biased region" description="Basic residues" evidence="1">
    <location>
        <begin position="17"/>
        <end position="29"/>
    </location>
</feature>
<keyword evidence="3" id="KW-1185">Reference proteome</keyword>
<sequence>MRKARAATTAAASKPKPNPKPRSRSKPKAKPSPASLLSGGSSPSSAGGKSPPADLSFLSPSRSPAKPRTRSSPIASPAASPLAAPAAMSTIGDLRSLAASHLDSLKRRLDALHGDSVRDLEASHSRLSKRVKVGGPKTEMQTHGCLQLAEEADKEHKKVADKITERTEVVKTSYKKFVAEVQASTSRGTLETESLSEFWFYYCITFVAHQAIDLLVVASVQGDCHGQIGGEGY</sequence>
<accession>A0A835ESV6</accession>
<dbReference type="PANTHER" id="PTHR37371">
    <property type="entry name" value="OS08G0180400 PROTEIN"/>
    <property type="match status" value="1"/>
</dbReference>
<dbReference type="OrthoDB" id="1933837at2759"/>
<evidence type="ECO:0000313" key="3">
    <source>
        <dbReference type="Proteomes" id="UP000636709"/>
    </source>
</evidence>
<organism evidence="2 3">
    <name type="scientific">Digitaria exilis</name>
    <dbReference type="NCBI Taxonomy" id="1010633"/>
    <lineage>
        <taxon>Eukaryota</taxon>
        <taxon>Viridiplantae</taxon>
        <taxon>Streptophyta</taxon>
        <taxon>Embryophyta</taxon>
        <taxon>Tracheophyta</taxon>
        <taxon>Spermatophyta</taxon>
        <taxon>Magnoliopsida</taxon>
        <taxon>Liliopsida</taxon>
        <taxon>Poales</taxon>
        <taxon>Poaceae</taxon>
        <taxon>PACMAD clade</taxon>
        <taxon>Panicoideae</taxon>
        <taxon>Panicodae</taxon>
        <taxon>Paniceae</taxon>
        <taxon>Anthephorinae</taxon>
        <taxon>Digitaria</taxon>
    </lineage>
</organism>
<evidence type="ECO:0000313" key="2">
    <source>
        <dbReference type="EMBL" id="KAF8713053.1"/>
    </source>
</evidence>
<feature type="compositionally biased region" description="Low complexity" evidence="1">
    <location>
        <begin position="1"/>
        <end position="15"/>
    </location>
</feature>
<feature type="region of interest" description="Disordered" evidence="1">
    <location>
        <begin position="1"/>
        <end position="81"/>
    </location>
</feature>